<dbReference type="OrthoDB" id="9802238at2"/>
<dbReference type="Pfam" id="PF00696">
    <property type="entry name" value="AA_kinase"/>
    <property type="match status" value="1"/>
</dbReference>
<dbReference type="AlphaFoldDB" id="A0A4R6ULE4"/>
<accession>A0A4R6ULE4</accession>
<dbReference type="InterPro" id="IPR036393">
    <property type="entry name" value="AceGlu_kinase-like_sf"/>
</dbReference>
<evidence type="ECO:0000256" key="8">
    <source>
        <dbReference type="HAMAP-Rule" id="MF_01105"/>
    </source>
</evidence>
<evidence type="ECO:0000256" key="2">
    <source>
        <dbReference type="ARBA" id="ARBA00009145"/>
    </source>
</evidence>
<comment type="subcellular location">
    <subcellularLocation>
        <location evidence="8">Cytoplasm</location>
    </subcellularLocation>
</comment>
<dbReference type="InterPro" id="IPR000182">
    <property type="entry name" value="GNAT_dom"/>
</dbReference>
<dbReference type="NCBIfam" id="TIGR01890">
    <property type="entry name" value="N-Ac-Glu-synth"/>
    <property type="match status" value="1"/>
</dbReference>
<keyword evidence="4 8" id="KW-0028">Amino-acid biosynthesis</keyword>
<dbReference type="SUPFAM" id="SSF55729">
    <property type="entry name" value="Acyl-CoA N-acyltransferases (Nat)"/>
    <property type="match status" value="1"/>
</dbReference>
<dbReference type="GO" id="GO:0004042">
    <property type="term" value="F:L-glutamate N-acetyltransferase activity"/>
    <property type="evidence" value="ECO:0007669"/>
    <property type="project" value="UniProtKB-UniRule"/>
</dbReference>
<proteinExistence type="inferred from homology"/>
<gene>
    <name evidence="8" type="primary">argA</name>
    <name evidence="10" type="ORF">EV696_109105</name>
</gene>
<dbReference type="NCBIfam" id="NF003641">
    <property type="entry name" value="PRK05279.1"/>
    <property type="match status" value="1"/>
</dbReference>
<evidence type="ECO:0000256" key="1">
    <source>
        <dbReference type="ARBA" id="ARBA00004925"/>
    </source>
</evidence>
<name>A0A4R6ULE4_9GAMM</name>
<dbReference type="PANTHER" id="PTHR30602:SF12">
    <property type="entry name" value="AMINO-ACID ACETYLTRANSFERASE NAGS1, CHLOROPLASTIC-RELATED"/>
    <property type="match status" value="1"/>
</dbReference>
<dbReference type="CDD" id="cd04237">
    <property type="entry name" value="AAK_NAGS-ABP"/>
    <property type="match status" value="1"/>
</dbReference>
<keyword evidence="6 8" id="KW-0012">Acyltransferase</keyword>
<dbReference type="PANTHER" id="PTHR30602">
    <property type="entry name" value="AMINO-ACID ACETYLTRANSFERASE"/>
    <property type="match status" value="1"/>
</dbReference>
<dbReference type="InterPro" id="IPR001048">
    <property type="entry name" value="Asp/Glu/Uridylate_kinase"/>
</dbReference>
<dbReference type="InterPro" id="IPR016181">
    <property type="entry name" value="Acyl_CoA_acyltransferase"/>
</dbReference>
<dbReference type="SUPFAM" id="SSF53633">
    <property type="entry name" value="Carbamate kinase-like"/>
    <property type="match status" value="1"/>
</dbReference>
<evidence type="ECO:0000259" key="9">
    <source>
        <dbReference type="PROSITE" id="PS51186"/>
    </source>
</evidence>
<protein>
    <recommendedName>
        <fullName evidence="8">Amino-acid acetyltransferase</fullName>
        <ecNumber evidence="8">2.3.1.1</ecNumber>
    </recommendedName>
    <alternativeName>
        <fullName evidence="8">N-acetylglutamate synthase</fullName>
        <shortName evidence="8">AGS</shortName>
        <shortName evidence="8">NAGS</shortName>
    </alternativeName>
</protein>
<comment type="similarity">
    <text evidence="2 8">Belongs to the acetyltransferase family. ArgA subfamily.</text>
</comment>
<comment type="pathway">
    <text evidence="1 8">Amino-acid biosynthesis; L-arginine biosynthesis; N(2)-acetyl-L-ornithine from L-glutamate: step 1/4.</text>
</comment>
<evidence type="ECO:0000313" key="11">
    <source>
        <dbReference type="Proteomes" id="UP000295375"/>
    </source>
</evidence>
<organism evidence="10 11">
    <name type="scientific">Permianibacter aggregans</name>
    <dbReference type="NCBI Taxonomy" id="1510150"/>
    <lineage>
        <taxon>Bacteria</taxon>
        <taxon>Pseudomonadati</taxon>
        <taxon>Pseudomonadota</taxon>
        <taxon>Gammaproteobacteria</taxon>
        <taxon>Pseudomonadales</taxon>
        <taxon>Pseudomonadaceae</taxon>
        <taxon>Permianibacter</taxon>
    </lineage>
</organism>
<dbReference type="Pfam" id="PF00583">
    <property type="entry name" value="Acetyltransf_1"/>
    <property type="match status" value="1"/>
</dbReference>
<evidence type="ECO:0000256" key="3">
    <source>
        <dbReference type="ARBA" id="ARBA00022571"/>
    </source>
</evidence>
<evidence type="ECO:0000256" key="4">
    <source>
        <dbReference type="ARBA" id="ARBA00022605"/>
    </source>
</evidence>
<dbReference type="Proteomes" id="UP000295375">
    <property type="component" value="Unassembled WGS sequence"/>
</dbReference>
<evidence type="ECO:0000313" key="10">
    <source>
        <dbReference type="EMBL" id="TDQ47701.1"/>
    </source>
</evidence>
<reference evidence="10 11" key="1">
    <citation type="submission" date="2019-03" db="EMBL/GenBank/DDBJ databases">
        <title>Genomic Encyclopedia of Type Strains, Phase IV (KMG-IV): sequencing the most valuable type-strain genomes for metagenomic binning, comparative biology and taxonomic classification.</title>
        <authorList>
            <person name="Goeker M."/>
        </authorList>
    </citation>
    <scope>NUCLEOTIDE SEQUENCE [LARGE SCALE GENOMIC DNA]</scope>
    <source>
        <strain evidence="10 11">DSM 103792</strain>
    </source>
</reference>
<dbReference type="CDD" id="cd04301">
    <property type="entry name" value="NAT_SF"/>
    <property type="match status" value="1"/>
</dbReference>
<dbReference type="InterPro" id="IPR033719">
    <property type="entry name" value="NAGS_kin"/>
</dbReference>
<dbReference type="EC" id="2.3.1.1" evidence="8"/>
<dbReference type="EMBL" id="SNYM01000009">
    <property type="protein sequence ID" value="TDQ47701.1"/>
    <property type="molecule type" value="Genomic_DNA"/>
</dbReference>
<comment type="catalytic activity">
    <reaction evidence="7 8">
        <text>L-glutamate + acetyl-CoA = N-acetyl-L-glutamate + CoA + H(+)</text>
        <dbReference type="Rhea" id="RHEA:24292"/>
        <dbReference type="ChEBI" id="CHEBI:15378"/>
        <dbReference type="ChEBI" id="CHEBI:29985"/>
        <dbReference type="ChEBI" id="CHEBI:44337"/>
        <dbReference type="ChEBI" id="CHEBI:57287"/>
        <dbReference type="ChEBI" id="CHEBI:57288"/>
        <dbReference type="EC" id="2.3.1.1"/>
    </reaction>
</comment>
<dbReference type="GO" id="GO:0005737">
    <property type="term" value="C:cytoplasm"/>
    <property type="evidence" value="ECO:0007669"/>
    <property type="project" value="UniProtKB-SubCell"/>
</dbReference>
<dbReference type="Gene3D" id="3.40.1160.10">
    <property type="entry name" value="Acetylglutamate kinase-like"/>
    <property type="match status" value="1"/>
</dbReference>
<comment type="caution">
    <text evidence="10">The sequence shown here is derived from an EMBL/GenBank/DDBJ whole genome shotgun (WGS) entry which is preliminary data.</text>
</comment>
<evidence type="ECO:0000256" key="7">
    <source>
        <dbReference type="ARBA" id="ARBA00048372"/>
    </source>
</evidence>
<keyword evidence="8" id="KW-0963">Cytoplasm</keyword>
<feature type="domain" description="N-acetyltransferase" evidence="9">
    <location>
        <begin position="290"/>
        <end position="434"/>
    </location>
</feature>
<dbReference type="InterPro" id="IPR010167">
    <property type="entry name" value="NH2A_AcTrfase"/>
</dbReference>
<dbReference type="GO" id="GO:0006526">
    <property type="term" value="P:L-arginine biosynthetic process"/>
    <property type="evidence" value="ECO:0007669"/>
    <property type="project" value="UniProtKB-UniRule"/>
</dbReference>
<dbReference type="UniPathway" id="UPA00068">
    <property type="reaction ID" value="UER00106"/>
</dbReference>
<evidence type="ECO:0000256" key="6">
    <source>
        <dbReference type="ARBA" id="ARBA00023315"/>
    </source>
</evidence>
<dbReference type="PROSITE" id="PS51186">
    <property type="entry name" value="GNAT"/>
    <property type="match status" value="1"/>
</dbReference>
<dbReference type="Gene3D" id="3.40.630.30">
    <property type="match status" value="1"/>
</dbReference>
<evidence type="ECO:0000256" key="5">
    <source>
        <dbReference type="ARBA" id="ARBA00022679"/>
    </source>
</evidence>
<keyword evidence="3 8" id="KW-0055">Arginine biosynthesis</keyword>
<keyword evidence="11" id="KW-1185">Reference proteome</keyword>
<sequence length="434" mass="49197">METDNYVNWFRNTSPYINAHREKVFVIAIPGDGVADPHFENFIYDLALLNSLEVRIVLVHGARLQIDERLKAKGITPRFHKMHRITDRDSLECIQEAISSVRVTIESQLSMGLVNSPMHGSRIRVMSGNLVTARPRGVVDGVDFELTGLVRRIDRKMIQMLLDQNVIVLMSSLGFSPTGEVFHLAYEDVAAETAIALQAEKLVFFTADDGIRDENNEIVRELEPSEIEPLATRYEDIDVDIARQLRHAYKACSNHIRRVHFISYEREGAMIEELFTRDGNGTLLSEEKFEHLSQATIDDVGGILELIAPLEEKGILVHRSRERLETEIGQFAVVKRDGMIVACAALYPFPEDQTGELACVVVHPEYRGRGSILVDHFEKKARSMGLKTLFVLTTHTAHWFIERGYAPAAIENLPGKKKALYNYQRNSKIFIKTL</sequence>
<dbReference type="HAMAP" id="MF_01105">
    <property type="entry name" value="N_acetyl_glu_synth"/>
    <property type="match status" value="1"/>
</dbReference>
<keyword evidence="5 8" id="KW-0808">Transferase</keyword>
<dbReference type="RefSeq" id="WP_133590925.1">
    <property type="nucleotide sequence ID" value="NZ_CP037953.1"/>
</dbReference>
<dbReference type="PIRSF" id="PIRSF000423">
    <property type="entry name" value="ArgA"/>
    <property type="match status" value="1"/>
</dbReference>